<evidence type="ECO:0000313" key="1">
    <source>
        <dbReference type="EMBL" id="MFD2679301.1"/>
    </source>
</evidence>
<keyword evidence="1" id="KW-0966">Cell projection</keyword>
<sequence length="138" mass="16297">MAELINCPSCGGLFIKNRLRDTCDNCFKEEEKMYETVYQFLRKRENRAASMERVVEVTGVSEDLIHKWVRKRRLHPTHFPNMGYPCDKCGTIIPNGKLCNDCSHELSSDLKQFEAQEEWKRRQKELHQKTYLSSKSHD</sequence>
<keyword evidence="2" id="KW-1185">Reference proteome</keyword>
<keyword evidence="1" id="KW-0969">Cilium</keyword>
<comment type="caution">
    <text evidence="1">The sequence shown here is derived from an EMBL/GenBank/DDBJ whole genome shotgun (WGS) entry which is preliminary data.</text>
</comment>
<dbReference type="EMBL" id="JBHUMF010000002">
    <property type="protein sequence ID" value="MFD2679301.1"/>
    <property type="molecule type" value="Genomic_DNA"/>
</dbReference>
<reference evidence="2" key="1">
    <citation type="journal article" date="2019" name="Int. J. Syst. Evol. Microbiol.">
        <title>The Global Catalogue of Microorganisms (GCM) 10K type strain sequencing project: providing services to taxonomists for standard genome sequencing and annotation.</title>
        <authorList>
            <consortium name="The Broad Institute Genomics Platform"/>
            <consortium name="The Broad Institute Genome Sequencing Center for Infectious Disease"/>
            <person name="Wu L."/>
            <person name="Ma J."/>
        </authorList>
    </citation>
    <scope>NUCLEOTIDE SEQUENCE [LARGE SCALE GENOMIC DNA]</scope>
    <source>
        <strain evidence="2">KCTC 3913</strain>
    </source>
</reference>
<dbReference type="InterPro" id="IPR022258">
    <property type="entry name" value="Flagellar_operon_YvyF"/>
</dbReference>
<proteinExistence type="predicted"/>
<protein>
    <submittedName>
        <fullName evidence="1">TIGR03826 family flagellar region protein</fullName>
    </submittedName>
</protein>
<evidence type="ECO:0000313" key="2">
    <source>
        <dbReference type="Proteomes" id="UP001597506"/>
    </source>
</evidence>
<dbReference type="NCBIfam" id="TIGR03826">
    <property type="entry name" value="YvyF"/>
    <property type="match status" value="1"/>
</dbReference>
<keyword evidence="1" id="KW-0282">Flagellum</keyword>
<dbReference type="RefSeq" id="WP_377931828.1">
    <property type="nucleotide sequence ID" value="NZ_JBHUMF010000002.1"/>
</dbReference>
<name>A0ABW5RKU7_9BACI</name>
<organism evidence="1 2">
    <name type="scientific">Bacillus seohaeanensis</name>
    <dbReference type="NCBI Taxonomy" id="284580"/>
    <lineage>
        <taxon>Bacteria</taxon>
        <taxon>Bacillati</taxon>
        <taxon>Bacillota</taxon>
        <taxon>Bacilli</taxon>
        <taxon>Bacillales</taxon>
        <taxon>Bacillaceae</taxon>
        <taxon>Bacillus</taxon>
    </lineage>
</organism>
<gene>
    <name evidence="1" type="ORF">ACFSUL_00900</name>
</gene>
<dbReference type="Proteomes" id="UP001597506">
    <property type="component" value="Unassembled WGS sequence"/>
</dbReference>
<accession>A0ABW5RKU7</accession>